<proteinExistence type="predicted"/>
<dbReference type="OrthoDB" id="7010685at2"/>
<name>A0A5E7FAX8_PSEFL</name>
<evidence type="ECO:0000313" key="1">
    <source>
        <dbReference type="EMBL" id="VVO36114.1"/>
    </source>
</evidence>
<organism evidence="1 2">
    <name type="scientific">Pseudomonas fluorescens</name>
    <dbReference type="NCBI Taxonomy" id="294"/>
    <lineage>
        <taxon>Bacteria</taxon>
        <taxon>Pseudomonadati</taxon>
        <taxon>Pseudomonadota</taxon>
        <taxon>Gammaproteobacteria</taxon>
        <taxon>Pseudomonadales</taxon>
        <taxon>Pseudomonadaceae</taxon>
        <taxon>Pseudomonas</taxon>
    </lineage>
</organism>
<gene>
    <name evidence="1" type="ORF">PS723_05385</name>
</gene>
<reference evidence="1 2" key="1">
    <citation type="submission" date="2019-09" db="EMBL/GenBank/DDBJ databases">
        <authorList>
            <person name="Chandra G."/>
            <person name="Truman W A."/>
        </authorList>
    </citation>
    <scope>NUCLEOTIDE SEQUENCE [LARGE SCALE GENOMIC DNA]</scope>
    <source>
        <strain evidence="1">PS723</strain>
    </source>
</reference>
<dbReference type="AlphaFoldDB" id="A0A5E7FAX8"/>
<dbReference type="EMBL" id="CABVHY010000034">
    <property type="protein sequence ID" value="VVO36114.1"/>
    <property type="molecule type" value="Genomic_DNA"/>
</dbReference>
<sequence>MHSNIERPYPVEYLHPNGDKAKIGFIWGDPDSTSPVGIIIWIKDENGYAKLGEEVGEWPTFGDAMRRGTDLAFRWLSR</sequence>
<evidence type="ECO:0000313" key="2">
    <source>
        <dbReference type="Proteomes" id="UP000379480"/>
    </source>
</evidence>
<accession>A0A5E7FAX8</accession>
<dbReference type="RefSeq" id="WP_150806653.1">
    <property type="nucleotide sequence ID" value="NZ_CABVHY010000034.1"/>
</dbReference>
<protein>
    <submittedName>
        <fullName evidence="1">Uncharacterized protein</fullName>
    </submittedName>
</protein>
<dbReference type="Proteomes" id="UP000379480">
    <property type="component" value="Unassembled WGS sequence"/>
</dbReference>